<evidence type="ECO:0000256" key="3">
    <source>
        <dbReference type="ARBA" id="ARBA00020822"/>
    </source>
</evidence>
<accession>A0A0A9XGT1</accession>
<comment type="subcellular location">
    <subcellularLocation>
        <location evidence="1">Membrane</location>
        <topology evidence="1">Multi-pass membrane protein</topology>
    </subcellularLocation>
</comment>
<reference evidence="8" key="1">
    <citation type="journal article" date="2014" name="PLoS ONE">
        <title>Transcriptome-Based Identification of ABC Transporters in the Western Tarnished Plant Bug Lygus hesperus.</title>
        <authorList>
            <person name="Hull J.J."/>
            <person name="Chaney K."/>
            <person name="Geib S.M."/>
            <person name="Fabrick J.A."/>
            <person name="Brent C.S."/>
            <person name="Walsh D."/>
            <person name="Lavine L.C."/>
        </authorList>
    </citation>
    <scope>NUCLEOTIDE SEQUENCE</scope>
</reference>
<protein>
    <recommendedName>
        <fullName evidence="3">ER membrane protein complex subunit 3</fullName>
    </recommendedName>
</protein>
<evidence type="ECO:0000256" key="5">
    <source>
        <dbReference type="ARBA" id="ARBA00022989"/>
    </source>
</evidence>
<dbReference type="GO" id="GO:0034975">
    <property type="term" value="P:protein folding in endoplasmic reticulum"/>
    <property type="evidence" value="ECO:0007669"/>
    <property type="project" value="TreeGrafter"/>
</dbReference>
<dbReference type="PANTHER" id="PTHR13116">
    <property type="entry name" value="ER MEMBRANE PROTEIN COMPLEX SUBUNIT 3"/>
    <property type="match status" value="1"/>
</dbReference>
<dbReference type="PANTHER" id="PTHR13116:SF5">
    <property type="entry name" value="ER MEMBRANE PROTEIN COMPLEX SUBUNIT 3"/>
    <property type="match status" value="1"/>
</dbReference>
<evidence type="ECO:0000313" key="9">
    <source>
        <dbReference type="EMBL" id="JAP98582.1"/>
    </source>
</evidence>
<evidence type="ECO:0000256" key="2">
    <source>
        <dbReference type="ARBA" id="ARBA00005376"/>
    </source>
</evidence>
<proteinExistence type="inferred from homology"/>
<reference evidence="9" key="3">
    <citation type="journal article" date="2016" name="Gigascience">
        <title>De novo construction of an expanded transcriptome assembly for the western tarnished plant bug, Lygus hesperus.</title>
        <authorList>
            <person name="Tassone E.E."/>
            <person name="Geib S.M."/>
            <person name="Hall B."/>
            <person name="Fabrick J.A."/>
            <person name="Brent C.S."/>
            <person name="Hull J.J."/>
        </authorList>
    </citation>
    <scope>NUCLEOTIDE SEQUENCE</scope>
</reference>
<evidence type="ECO:0000313" key="8">
    <source>
        <dbReference type="EMBL" id="JAG16290.1"/>
    </source>
</evidence>
<evidence type="ECO:0000256" key="1">
    <source>
        <dbReference type="ARBA" id="ARBA00004141"/>
    </source>
</evidence>
<evidence type="ECO:0000256" key="7">
    <source>
        <dbReference type="SAM" id="Phobius"/>
    </source>
</evidence>
<keyword evidence="6 7" id="KW-0472">Membrane</keyword>
<feature type="transmembrane region" description="Helical" evidence="7">
    <location>
        <begin position="69"/>
        <end position="90"/>
    </location>
</feature>
<comment type="similarity">
    <text evidence="2">Belongs to the EMC3 family.</text>
</comment>
<name>A0A0A9XGT1_LYGHE</name>
<reference evidence="8" key="2">
    <citation type="submission" date="2014-07" db="EMBL/GenBank/DDBJ databases">
        <authorList>
            <person name="Hull J."/>
        </authorList>
    </citation>
    <scope>NUCLEOTIDE SEQUENCE</scope>
</reference>
<dbReference type="AlphaFoldDB" id="A0A0A9XGT1"/>
<keyword evidence="5 7" id="KW-1133">Transmembrane helix</keyword>
<dbReference type="InterPro" id="IPR008568">
    <property type="entry name" value="EMC3"/>
</dbReference>
<dbReference type="Pfam" id="PF01956">
    <property type="entry name" value="EMC3_TMCO1"/>
    <property type="match status" value="1"/>
</dbReference>
<dbReference type="EMBL" id="GDHC01020046">
    <property type="protein sequence ID" value="JAP98582.1"/>
    <property type="molecule type" value="Transcribed_RNA"/>
</dbReference>
<organism evidence="8">
    <name type="scientific">Lygus hesperus</name>
    <name type="common">Western plant bug</name>
    <dbReference type="NCBI Taxonomy" id="30085"/>
    <lineage>
        <taxon>Eukaryota</taxon>
        <taxon>Metazoa</taxon>
        <taxon>Ecdysozoa</taxon>
        <taxon>Arthropoda</taxon>
        <taxon>Hexapoda</taxon>
        <taxon>Insecta</taxon>
        <taxon>Pterygota</taxon>
        <taxon>Neoptera</taxon>
        <taxon>Paraneoptera</taxon>
        <taxon>Hemiptera</taxon>
        <taxon>Heteroptera</taxon>
        <taxon>Panheteroptera</taxon>
        <taxon>Cimicomorpha</taxon>
        <taxon>Miridae</taxon>
        <taxon>Mirini</taxon>
        <taxon>Lygus</taxon>
    </lineage>
</organism>
<evidence type="ECO:0000256" key="6">
    <source>
        <dbReference type="ARBA" id="ARBA00023136"/>
    </source>
</evidence>
<dbReference type="EMBL" id="GBHO01027314">
    <property type="protein sequence ID" value="JAG16290.1"/>
    <property type="molecule type" value="Transcribed_RNA"/>
</dbReference>
<dbReference type="InterPro" id="IPR002809">
    <property type="entry name" value="EMC3/TMCO1"/>
</dbReference>
<evidence type="ECO:0000256" key="4">
    <source>
        <dbReference type="ARBA" id="ARBA00022692"/>
    </source>
</evidence>
<sequence>MEMMADPSVATNMLKSQFMTMVPNIGMMMLINKFFSGFVVAQFPFSLSSRLRGMVQQGLDIDDLSGNYVTSLSMFFIIMSGSEGLLSLLLGQDVKNSTEHALMMQQMSAGMATGAP</sequence>
<dbReference type="GO" id="GO:0072546">
    <property type="term" value="C:EMC complex"/>
    <property type="evidence" value="ECO:0007669"/>
    <property type="project" value="TreeGrafter"/>
</dbReference>
<keyword evidence="4 7" id="KW-0812">Transmembrane</keyword>
<gene>
    <name evidence="9" type="primary">tmem111_4</name>
    <name evidence="8" type="ORF">CM83_98998</name>
    <name evidence="9" type="ORF">g.3095</name>
</gene>